<reference evidence="15 16" key="1">
    <citation type="journal article" date="2022" name="Environ. Microbiol. Rep.">
        <title>Eco-phylogenetic analyses reveal divergent evolution of vitamin B12 metabolism in the marine bacterial family 'Psychromonadaceae'.</title>
        <authorList>
            <person name="Jin X."/>
            <person name="Yang Y."/>
            <person name="Cao H."/>
            <person name="Gao B."/>
            <person name="Zhao Z."/>
        </authorList>
    </citation>
    <scope>NUCLEOTIDE SEQUENCE [LARGE SCALE GENOMIC DNA]</scope>
    <source>
        <strain evidence="15 16">MKS20</strain>
    </source>
</reference>
<keyword evidence="9 13" id="KW-0560">Oxidoreductase</keyword>
<keyword evidence="15" id="KW-0670">Pyruvate</keyword>
<comment type="caution">
    <text evidence="15">The sequence shown here is derived from an EMBL/GenBank/DDBJ whole genome shotgun (WGS) entry which is preliminary data.</text>
</comment>
<comment type="subcellular location">
    <subcellularLocation>
        <location evidence="2 13">Cytoplasm</location>
    </subcellularLocation>
</comment>
<organism evidence="15 16">
    <name type="scientific">Motilimonas cestriensis</name>
    <dbReference type="NCBI Taxonomy" id="2742685"/>
    <lineage>
        <taxon>Bacteria</taxon>
        <taxon>Pseudomonadati</taxon>
        <taxon>Pseudomonadota</taxon>
        <taxon>Gammaproteobacteria</taxon>
        <taxon>Alteromonadales</taxon>
        <taxon>Alteromonadales genera incertae sedis</taxon>
        <taxon>Motilimonas</taxon>
    </lineage>
</organism>
<dbReference type="InterPro" id="IPR001989">
    <property type="entry name" value="Radical_activat_CS"/>
</dbReference>
<evidence type="ECO:0000256" key="5">
    <source>
        <dbReference type="ARBA" id="ARBA00022490"/>
    </source>
</evidence>
<evidence type="ECO:0000256" key="12">
    <source>
        <dbReference type="ARBA" id="ARBA00047533"/>
    </source>
</evidence>
<dbReference type="SFLD" id="SFLDG01066">
    <property type="entry name" value="organic_radical-activating_enz"/>
    <property type="match status" value="1"/>
</dbReference>
<keyword evidence="6" id="KW-0119">Carbohydrate metabolism</keyword>
<evidence type="ECO:0000256" key="6">
    <source>
        <dbReference type="ARBA" id="ARBA00022526"/>
    </source>
</evidence>
<proteinExistence type="inferred from homology"/>
<evidence type="ECO:0000256" key="9">
    <source>
        <dbReference type="ARBA" id="ARBA00023002"/>
    </source>
</evidence>
<evidence type="ECO:0000313" key="16">
    <source>
        <dbReference type="Proteomes" id="UP001201273"/>
    </source>
</evidence>
<dbReference type="EC" id="1.97.1.4" evidence="13"/>
<dbReference type="CDD" id="cd01335">
    <property type="entry name" value="Radical_SAM"/>
    <property type="match status" value="1"/>
</dbReference>
<dbReference type="InterPro" id="IPR007197">
    <property type="entry name" value="rSAM"/>
</dbReference>
<comment type="cofactor">
    <cofactor evidence="13">
        <name>[4Fe-4S] cluster</name>
        <dbReference type="ChEBI" id="CHEBI:49883"/>
    </cofactor>
    <text evidence="13">Binds 1 [4Fe-4S] cluster. The cluster is coordinated with 3 cysteines and an exchangeable S-adenosyl-L-methionine.</text>
</comment>
<dbReference type="Gene3D" id="3.20.20.70">
    <property type="entry name" value="Aldolase class I"/>
    <property type="match status" value="1"/>
</dbReference>
<dbReference type="SUPFAM" id="SSF102114">
    <property type="entry name" value="Radical SAM enzymes"/>
    <property type="match status" value="1"/>
</dbReference>
<dbReference type="NCBIfam" id="TIGR02493">
    <property type="entry name" value="PFLA"/>
    <property type="match status" value="1"/>
</dbReference>
<dbReference type="Proteomes" id="UP001201273">
    <property type="component" value="Unassembled WGS sequence"/>
</dbReference>
<dbReference type="RefSeq" id="WP_233050992.1">
    <property type="nucleotide sequence ID" value="NZ_JAIMJA010000001.1"/>
</dbReference>
<dbReference type="InterPro" id="IPR013785">
    <property type="entry name" value="Aldolase_TIM"/>
</dbReference>
<dbReference type="PROSITE" id="PS01087">
    <property type="entry name" value="RADICAL_ACTIVATING"/>
    <property type="match status" value="1"/>
</dbReference>
<evidence type="ECO:0000256" key="8">
    <source>
        <dbReference type="ARBA" id="ARBA00022723"/>
    </source>
</evidence>
<sequence length="266" mass="30086">MTATTNPETINIQTDVSPDFGKVTGRIHSVETCGTVDGPGIRFIIFTQGCLMRCQYCHNRDTWDTEAGKETTVQELMDDLVQYRHFMNASGGGITASGGEVMLQQEFVHALFSQAQKEGIHTCLDTNGFVRKMTPLVDEVLDVSDLVMLDIKQIHNDAHIALTHVSNKYTLAFAQHLAQRNQRTWLRYVIVPGHTDDEQSARDLGEFIKPMKNIEKIELLPYHELGRHKWIAMGEEYPLEGVSPPSREVMNNIKAILSEYHDNVIF</sequence>
<evidence type="ECO:0000256" key="4">
    <source>
        <dbReference type="ARBA" id="ARBA00022485"/>
    </source>
</evidence>
<dbReference type="InterPro" id="IPR012839">
    <property type="entry name" value="Organic_radical_activase"/>
</dbReference>
<keyword evidence="8 13" id="KW-0479">Metal-binding</keyword>
<keyword evidence="4 13" id="KW-0004">4Fe-4S</keyword>
<dbReference type="InterPro" id="IPR034457">
    <property type="entry name" value="Organic_radical-activating"/>
</dbReference>
<dbReference type="SFLD" id="SFLDG01118">
    <property type="entry name" value="activating_enzymes__group_2"/>
    <property type="match status" value="1"/>
</dbReference>
<dbReference type="NCBIfam" id="NF008356">
    <property type="entry name" value="PRK11145.1"/>
    <property type="match status" value="1"/>
</dbReference>
<dbReference type="InterPro" id="IPR012838">
    <property type="entry name" value="PFL1_activating"/>
</dbReference>
<keyword evidence="15" id="KW-0456">Lyase</keyword>
<keyword evidence="5 13" id="KW-0963">Cytoplasm</keyword>
<dbReference type="SFLD" id="SFLDS00029">
    <property type="entry name" value="Radical_SAM"/>
    <property type="match status" value="1"/>
</dbReference>
<evidence type="ECO:0000256" key="3">
    <source>
        <dbReference type="ARBA" id="ARBA00009777"/>
    </source>
</evidence>
<evidence type="ECO:0000313" key="15">
    <source>
        <dbReference type="EMBL" id="MCE2593379.1"/>
    </source>
</evidence>
<keyword evidence="11 13" id="KW-0411">Iron-sulfur</keyword>
<dbReference type="InterPro" id="IPR040074">
    <property type="entry name" value="BssD/PflA/YjjW"/>
</dbReference>
<dbReference type="GO" id="GO:0043365">
    <property type="term" value="F:[formate-C-acetyltransferase]-activating enzyme activity"/>
    <property type="evidence" value="ECO:0007669"/>
    <property type="project" value="UniProtKB-EC"/>
</dbReference>
<comment type="catalytic activity">
    <reaction evidence="12 13">
        <text>glycyl-[formate C-acetyltransferase] + reduced [flavodoxin] + S-adenosyl-L-methionine = glycin-2-yl radical-[formate C-acetyltransferase] + semiquinone [flavodoxin] + 5'-deoxyadenosine + L-methionine + H(+)</text>
        <dbReference type="Rhea" id="RHEA:19225"/>
        <dbReference type="Rhea" id="RHEA-COMP:10622"/>
        <dbReference type="Rhea" id="RHEA-COMP:12190"/>
        <dbReference type="Rhea" id="RHEA-COMP:12191"/>
        <dbReference type="Rhea" id="RHEA-COMP:14480"/>
        <dbReference type="ChEBI" id="CHEBI:15378"/>
        <dbReference type="ChEBI" id="CHEBI:17319"/>
        <dbReference type="ChEBI" id="CHEBI:29947"/>
        <dbReference type="ChEBI" id="CHEBI:32722"/>
        <dbReference type="ChEBI" id="CHEBI:57618"/>
        <dbReference type="ChEBI" id="CHEBI:57844"/>
        <dbReference type="ChEBI" id="CHEBI:59789"/>
        <dbReference type="ChEBI" id="CHEBI:140311"/>
        <dbReference type="EC" id="1.97.1.4"/>
    </reaction>
</comment>
<dbReference type="PIRSF" id="PIRSF000371">
    <property type="entry name" value="PFL_act_enz"/>
    <property type="match status" value="1"/>
</dbReference>
<name>A0ABS8W360_9GAMM</name>
<evidence type="ECO:0000256" key="2">
    <source>
        <dbReference type="ARBA" id="ARBA00004496"/>
    </source>
</evidence>
<keyword evidence="6" id="KW-0313">Glucose metabolism</keyword>
<evidence type="ECO:0000256" key="11">
    <source>
        <dbReference type="ARBA" id="ARBA00023014"/>
    </source>
</evidence>
<accession>A0ABS8W360</accession>
<gene>
    <name evidence="15" type="primary">pflA</name>
    <name evidence="15" type="ORF">K6Y31_00910</name>
</gene>
<dbReference type="PANTHER" id="PTHR30352:SF5">
    <property type="entry name" value="PYRUVATE FORMATE-LYASE 1-ACTIVATING ENZYME"/>
    <property type="match status" value="1"/>
</dbReference>
<dbReference type="PANTHER" id="PTHR30352">
    <property type="entry name" value="PYRUVATE FORMATE-LYASE-ACTIVATING ENZYME"/>
    <property type="match status" value="1"/>
</dbReference>
<evidence type="ECO:0000256" key="1">
    <source>
        <dbReference type="ARBA" id="ARBA00002918"/>
    </source>
</evidence>
<dbReference type="SFLD" id="SFLDF00278">
    <property type="entry name" value="pyruvate_formate-lyase_activas"/>
    <property type="match status" value="1"/>
</dbReference>
<evidence type="ECO:0000256" key="7">
    <source>
        <dbReference type="ARBA" id="ARBA00022691"/>
    </source>
</evidence>
<comment type="function">
    <text evidence="1">Activation of pyruvate formate-lyase 1 under anaerobic conditions by generation of an organic free radical, using S-adenosylmethionine and reduced flavodoxin as cosubstrates to produce 5'-deoxy-adenosine.</text>
</comment>
<dbReference type="PROSITE" id="PS51918">
    <property type="entry name" value="RADICAL_SAM"/>
    <property type="match status" value="1"/>
</dbReference>
<protein>
    <recommendedName>
        <fullName evidence="13">Pyruvate formate-lyase-activating enzyme</fullName>
        <ecNumber evidence="13">1.97.1.4</ecNumber>
    </recommendedName>
</protein>
<dbReference type="EMBL" id="JAIMJA010000001">
    <property type="protein sequence ID" value="MCE2593379.1"/>
    <property type="molecule type" value="Genomic_DNA"/>
</dbReference>
<feature type="domain" description="Radical SAM core" evidence="14">
    <location>
        <begin position="36"/>
        <end position="259"/>
    </location>
</feature>
<keyword evidence="10 13" id="KW-0408">Iron</keyword>
<keyword evidence="16" id="KW-1185">Reference proteome</keyword>
<dbReference type="InterPro" id="IPR058240">
    <property type="entry name" value="rSAM_sf"/>
</dbReference>
<dbReference type="InterPro" id="IPR034465">
    <property type="entry name" value="Pyruvate_for-lyase_activase"/>
</dbReference>
<comment type="function">
    <text evidence="13">Activation of pyruvate formate-lyase under anaerobic conditions by generation of an organic free radical, using S-adenosylmethionine and reduced flavodoxin as cosubstrates to produce 5'-deoxy-adenosine.</text>
</comment>
<evidence type="ECO:0000259" key="14">
    <source>
        <dbReference type="PROSITE" id="PS51918"/>
    </source>
</evidence>
<evidence type="ECO:0000256" key="13">
    <source>
        <dbReference type="RuleBase" id="RU362053"/>
    </source>
</evidence>
<evidence type="ECO:0000256" key="10">
    <source>
        <dbReference type="ARBA" id="ARBA00023004"/>
    </source>
</evidence>
<dbReference type="GO" id="GO:0016829">
    <property type="term" value="F:lyase activity"/>
    <property type="evidence" value="ECO:0007669"/>
    <property type="project" value="UniProtKB-KW"/>
</dbReference>
<dbReference type="Pfam" id="PF04055">
    <property type="entry name" value="Radical_SAM"/>
    <property type="match status" value="1"/>
</dbReference>
<comment type="similarity">
    <text evidence="3 13">Belongs to the organic radical-activating enzymes family.</text>
</comment>
<keyword evidence="7 13" id="KW-0949">S-adenosyl-L-methionine</keyword>